<sequence length="45" mass="5660">MLSSRWSSYILRQTFSIREKSIFMTEFFYFYVKNYFGNLLIKQKF</sequence>
<dbReference type="AlphaFoldDB" id="M6WNH0"/>
<protein>
    <submittedName>
        <fullName evidence="1">Uncharacterized protein</fullName>
    </submittedName>
</protein>
<evidence type="ECO:0000313" key="2">
    <source>
        <dbReference type="Proteomes" id="UP000012159"/>
    </source>
</evidence>
<proteinExistence type="predicted"/>
<dbReference type="Proteomes" id="UP000012159">
    <property type="component" value="Unassembled WGS sequence"/>
</dbReference>
<organism evidence="1 2">
    <name type="scientific">Leptospira borgpetersenii serovar Pomona str. 200901868</name>
    <dbReference type="NCBI Taxonomy" id="1192866"/>
    <lineage>
        <taxon>Bacteria</taxon>
        <taxon>Pseudomonadati</taxon>
        <taxon>Spirochaetota</taxon>
        <taxon>Spirochaetia</taxon>
        <taxon>Leptospirales</taxon>
        <taxon>Leptospiraceae</taxon>
        <taxon>Leptospira</taxon>
    </lineage>
</organism>
<dbReference type="EMBL" id="AKWF02000057">
    <property type="protein sequence ID" value="EMO63313.1"/>
    <property type="molecule type" value="Genomic_DNA"/>
</dbReference>
<name>M6WNH0_LEPBO</name>
<reference evidence="1 2" key="1">
    <citation type="submission" date="2013-01" db="EMBL/GenBank/DDBJ databases">
        <authorList>
            <person name="Harkins D.M."/>
            <person name="Durkin A.S."/>
            <person name="Brinkac L.M."/>
            <person name="Haft D.H."/>
            <person name="Selengut J.D."/>
            <person name="Sanka R."/>
            <person name="DePew J."/>
            <person name="Purushe J."/>
            <person name="Picardeau M."/>
            <person name="Werts C."/>
            <person name="Goarant C."/>
            <person name="Vinetz J.M."/>
            <person name="Sutton G.G."/>
            <person name="Nierman W.C."/>
            <person name="Fouts D.E."/>
        </authorList>
    </citation>
    <scope>NUCLEOTIDE SEQUENCE [LARGE SCALE GENOMIC DNA]</scope>
    <source>
        <strain evidence="1 2">200901868</strain>
    </source>
</reference>
<evidence type="ECO:0000313" key="1">
    <source>
        <dbReference type="EMBL" id="EMO63313.1"/>
    </source>
</evidence>
<gene>
    <name evidence="1" type="ORF">LEP1GSC133_2181</name>
</gene>
<accession>M6WNH0</accession>
<comment type="caution">
    <text evidence="1">The sequence shown here is derived from an EMBL/GenBank/DDBJ whole genome shotgun (WGS) entry which is preliminary data.</text>
</comment>